<comment type="caution">
    <text evidence="1">The sequence shown here is derived from an EMBL/GenBank/DDBJ whole genome shotgun (WGS) entry which is preliminary data.</text>
</comment>
<protein>
    <recommendedName>
        <fullName evidence="3">DUF4470 domain-containing protein</fullName>
    </recommendedName>
</protein>
<reference evidence="1" key="1">
    <citation type="journal article" date="2023" name="Mol. Phylogenet. Evol.">
        <title>Genome-scale phylogeny and comparative genomics of the fungal order Sordariales.</title>
        <authorList>
            <person name="Hensen N."/>
            <person name="Bonometti L."/>
            <person name="Westerberg I."/>
            <person name="Brannstrom I.O."/>
            <person name="Guillou S."/>
            <person name="Cros-Aarteil S."/>
            <person name="Calhoun S."/>
            <person name="Haridas S."/>
            <person name="Kuo A."/>
            <person name="Mondo S."/>
            <person name="Pangilinan J."/>
            <person name="Riley R."/>
            <person name="LaButti K."/>
            <person name="Andreopoulos B."/>
            <person name="Lipzen A."/>
            <person name="Chen C."/>
            <person name="Yan M."/>
            <person name="Daum C."/>
            <person name="Ng V."/>
            <person name="Clum A."/>
            <person name="Steindorff A."/>
            <person name="Ohm R.A."/>
            <person name="Martin F."/>
            <person name="Silar P."/>
            <person name="Natvig D.O."/>
            <person name="Lalanne C."/>
            <person name="Gautier V."/>
            <person name="Ament-Velasquez S.L."/>
            <person name="Kruys A."/>
            <person name="Hutchinson M.I."/>
            <person name="Powell A.J."/>
            <person name="Barry K."/>
            <person name="Miller A.N."/>
            <person name="Grigoriev I.V."/>
            <person name="Debuchy R."/>
            <person name="Gladieux P."/>
            <person name="Hiltunen Thoren M."/>
            <person name="Johannesson H."/>
        </authorList>
    </citation>
    <scope>NUCLEOTIDE SEQUENCE</scope>
    <source>
        <strain evidence="1">CBS 508.74</strain>
    </source>
</reference>
<gene>
    <name evidence="1" type="ORF">N656DRAFT_802428</name>
</gene>
<dbReference type="SUPFAM" id="SSF48452">
    <property type="entry name" value="TPR-like"/>
    <property type="match status" value="1"/>
</dbReference>
<accession>A0AAN6T758</accession>
<dbReference type="EMBL" id="MU853370">
    <property type="protein sequence ID" value="KAK4107665.1"/>
    <property type="molecule type" value="Genomic_DNA"/>
</dbReference>
<dbReference type="AlphaFoldDB" id="A0AAN6T758"/>
<sequence length="884" mass="100063">MATKDDKPAISADHARKRGNELYLQAGLIAEIEYKKAAVLAPGEAAPVSNLSSVKFEQGQYGMAIEYLLNALNLIKNGGSDDVAARKKQTLYERLLKCYMHESRFDDARKIIDEIRDEKTKNSACRSLDVLVDWTLSSESLASHRQLVFDRIPRFQTPLDDIPEYYAVGHDISEPLWGDALANACSPDDTVSSMFCGSGDARHVFITLLAMASKEIKTRKDVPWIEDLPIIMAYIFAGSVVPAAVIEKVQDHIEALLPAMETDEELFDWLYVPASTRKKVAHVLRQWQKPLDASYYRVPAVRHAVKNRLRREKLKARMVFGNLIPMSDDETPERYKNDRKCFDELCLVLPSTDFAERRDPPLVALMQEYNAGSKDAAKRLSDHIDASWVTNWTLIDFDHIESSVRTEELYQSRMTPGQLWAMGRGTEDDKVPGIQGDPIQLAKMLAPGHGLGEGGVLATIGEILSFVGLSIQKLHPRLTIEAMAAEMSDTLERLRWNCLNSRSQPSGGIDPSGFPRTYDRIHMSNIPDYVGGLFTVAMYGRPRLREDRPSRLKFNNLLNPPMFESHDHFQAEYLLMYKNEQIADRFSMIRRNTDPVDLLDKEPFMLEGYWEWEGLPARKLSHGKGMMSRQALEKWLFGFFLKICLPFPREKFTDRPVYSPLNLTAFLRLVSHLAEIGYPAHWLAGILSSICEGTITTSARPPSDEVTHPRDIDGNSEPMQELTVVPWTAQFTTLLSIWSQLMPFGLITSPGKLVSPTDIAEFTVDFPPFIDTYLRTPHFVLVFLSDDVAPGLPSGDLWYFLRHDEGMAGWEVLLLDECVHVFNTIKFASATRTASFWCRTDFMQKIKDEGGWEVAIWRVDTGEKVTKGVKVREGVTMKGLWGQP</sequence>
<dbReference type="Gene3D" id="1.25.40.10">
    <property type="entry name" value="Tetratricopeptide repeat domain"/>
    <property type="match status" value="1"/>
</dbReference>
<organism evidence="1 2">
    <name type="scientific">Canariomyces notabilis</name>
    <dbReference type="NCBI Taxonomy" id="2074819"/>
    <lineage>
        <taxon>Eukaryota</taxon>
        <taxon>Fungi</taxon>
        <taxon>Dikarya</taxon>
        <taxon>Ascomycota</taxon>
        <taxon>Pezizomycotina</taxon>
        <taxon>Sordariomycetes</taxon>
        <taxon>Sordariomycetidae</taxon>
        <taxon>Sordariales</taxon>
        <taxon>Chaetomiaceae</taxon>
        <taxon>Canariomyces</taxon>
    </lineage>
</organism>
<evidence type="ECO:0008006" key="3">
    <source>
        <dbReference type="Google" id="ProtNLM"/>
    </source>
</evidence>
<dbReference type="Proteomes" id="UP001302812">
    <property type="component" value="Unassembled WGS sequence"/>
</dbReference>
<reference evidence="1" key="2">
    <citation type="submission" date="2023-05" db="EMBL/GenBank/DDBJ databases">
        <authorList>
            <consortium name="Lawrence Berkeley National Laboratory"/>
            <person name="Steindorff A."/>
            <person name="Hensen N."/>
            <person name="Bonometti L."/>
            <person name="Westerberg I."/>
            <person name="Brannstrom I.O."/>
            <person name="Guillou S."/>
            <person name="Cros-Aarteil S."/>
            <person name="Calhoun S."/>
            <person name="Haridas S."/>
            <person name="Kuo A."/>
            <person name="Mondo S."/>
            <person name="Pangilinan J."/>
            <person name="Riley R."/>
            <person name="Labutti K."/>
            <person name="Andreopoulos B."/>
            <person name="Lipzen A."/>
            <person name="Chen C."/>
            <person name="Yanf M."/>
            <person name="Daum C."/>
            <person name="Ng V."/>
            <person name="Clum A."/>
            <person name="Ohm R."/>
            <person name="Martin F."/>
            <person name="Silar P."/>
            <person name="Natvig D."/>
            <person name="Lalanne C."/>
            <person name="Gautier V."/>
            <person name="Ament-Velasquez S.L."/>
            <person name="Kruys A."/>
            <person name="Hutchinson M.I."/>
            <person name="Powell A.J."/>
            <person name="Barry K."/>
            <person name="Miller A.N."/>
            <person name="Grigoriev I.V."/>
            <person name="Debuchy R."/>
            <person name="Gladieux P."/>
            <person name="Thoren M.H."/>
            <person name="Johannesson H."/>
        </authorList>
    </citation>
    <scope>NUCLEOTIDE SEQUENCE</scope>
    <source>
        <strain evidence="1">CBS 508.74</strain>
    </source>
</reference>
<keyword evidence="2" id="KW-1185">Reference proteome</keyword>
<dbReference type="InterPro" id="IPR011990">
    <property type="entry name" value="TPR-like_helical_dom_sf"/>
</dbReference>
<evidence type="ECO:0000313" key="1">
    <source>
        <dbReference type="EMBL" id="KAK4107665.1"/>
    </source>
</evidence>
<name>A0AAN6T758_9PEZI</name>
<dbReference type="RefSeq" id="XP_064665235.1">
    <property type="nucleotide sequence ID" value="XM_064818240.1"/>
</dbReference>
<dbReference type="GeneID" id="89942365"/>
<evidence type="ECO:0000313" key="2">
    <source>
        <dbReference type="Proteomes" id="UP001302812"/>
    </source>
</evidence>
<proteinExistence type="predicted"/>